<name>B3ELQ6_CHLPB</name>
<evidence type="ECO:0000313" key="12">
    <source>
        <dbReference type="EMBL" id="ACE03385.1"/>
    </source>
</evidence>
<dbReference type="InterPro" id="IPR005846">
    <property type="entry name" value="A-D-PHexomutase_a/b/a-III"/>
</dbReference>
<dbReference type="PANTHER" id="PTHR42946">
    <property type="entry name" value="PHOSPHOHEXOSE MUTASE"/>
    <property type="match status" value="1"/>
</dbReference>
<comment type="similarity">
    <text evidence="2 7">Belongs to the phosphohexose mutase family.</text>
</comment>
<dbReference type="STRING" id="331678.Cphamn1_0420"/>
<dbReference type="InterPro" id="IPR036900">
    <property type="entry name" value="A-D-PHexomutase_C_sf"/>
</dbReference>
<evidence type="ECO:0000256" key="4">
    <source>
        <dbReference type="ARBA" id="ARBA00022723"/>
    </source>
</evidence>
<evidence type="ECO:0000256" key="7">
    <source>
        <dbReference type="RuleBase" id="RU004326"/>
    </source>
</evidence>
<keyword evidence="5 7" id="KW-0460">Magnesium</keyword>
<dbReference type="PROSITE" id="PS00710">
    <property type="entry name" value="PGM_PMM"/>
    <property type="match status" value="1"/>
</dbReference>
<evidence type="ECO:0000256" key="5">
    <source>
        <dbReference type="ARBA" id="ARBA00022842"/>
    </source>
</evidence>
<evidence type="ECO:0000256" key="6">
    <source>
        <dbReference type="ARBA" id="ARBA00023235"/>
    </source>
</evidence>
<keyword evidence="4 7" id="KW-0479">Metal-binding</keyword>
<dbReference type="InterPro" id="IPR005843">
    <property type="entry name" value="A-D-PHexomutase_C"/>
</dbReference>
<dbReference type="Pfam" id="PF02878">
    <property type="entry name" value="PGM_PMM_I"/>
    <property type="match status" value="1"/>
</dbReference>
<dbReference type="PRINTS" id="PR00509">
    <property type="entry name" value="PGMPMM"/>
</dbReference>
<dbReference type="GO" id="GO:0006048">
    <property type="term" value="P:UDP-N-acetylglucosamine biosynthetic process"/>
    <property type="evidence" value="ECO:0007669"/>
    <property type="project" value="TreeGrafter"/>
</dbReference>
<dbReference type="InterPro" id="IPR016066">
    <property type="entry name" value="A-D-PHexomutase_CS"/>
</dbReference>
<protein>
    <submittedName>
        <fullName evidence="12">Phosphomannomutase</fullName>
        <ecNumber evidence="12">5.4.2.8</ecNumber>
    </submittedName>
</protein>
<evidence type="ECO:0000256" key="3">
    <source>
        <dbReference type="ARBA" id="ARBA00022553"/>
    </source>
</evidence>
<accession>B3ELQ6</accession>
<dbReference type="PANTHER" id="PTHR42946:SF1">
    <property type="entry name" value="PHOSPHOGLUCOMUTASE (ALPHA-D-GLUCOSE-1,6-BISPHOSPHATE-DEPENDENT)"/>
    <property type="match status" value="1"/>
</dbReference>
<dbReference type="KEGG" id="cpb:Cphamn1_0420"/>
<dbReference type="SUPFAM" id="SSF53738">
    <property type="entry name" value="Phosphoglucomutase, first 3 domains"/>
    <property type="match status" value="3"/>
</dbReference>
<dbReference type="InterPro" id="IPR016055">
    <property type="entry name" value="A-D-PHexomutase_a/b/a-I/II/III"/>
</dbReference>
<gene>
    <name evidence="12" type="ordered locus">Cphamn1_0420</name>
</gene>
<dbReference type="AlphaFoldDB" id="B3ELQ6"/>
<dbReference type="GO" id="GO:0008966">
    <property type="term" value="F:phosphoglucosamine mutase activity"/>
    <property type="evidence" value="ECO:0007669"/>
    <property type="project" value="InterPro"/>
</dbReference>
<dbReference type="EMBL" id="CP001101">
    <property type="protein sequence ID" value="ACE03385.1"/>
    <property type="molecule type" value="Genomic_DNA"/>
</dbReference>
<dbReference type="GO" id="GO:0005829">
    <property type="term" value="C:cytosol"/>
    <property type="evidence" value="ECO:0007669"/>
    <property type="project" value="TreeGrafter"/>
</dbReference>
<evidence type="ECO:0000256" key="1">
    <source>
        <dbReference type="ARBA" id="ARBA00001946"/>
    </source>
</evidence>
<organism evidence="12">
    <name type="scientific">Chlorobium phaeobacteroides (strain BS1)</name>
    <dbReference type="NCBI Taxonomy" id="331678"/>
    <lineage>
        <taxon>Bacteria</taxon>
        <taxon>Pseudomonadati</taxon>
        <taxon>Chlorobiota</taxon>
        <taxon>Chlorobiia</taxon>
        <taxon>Chlorobiales</taxon>
        <taxon>Chlorobiaceae</taxon>
        <taxon>Chlorobium/Pelodictyon group</taxon>
        <taxon>Chlorobium</taxon>
    </lineage>
</organism>
<dbReference type="InterPro" id="IPR005844">
    <property type="entry name" value="A-D-PHexomutase_a/b/a-I"/>
</dbReference>
<evidence type="ECO:0000259" key="10">
    <source>
        <dbReference type="Pfam" id="PF02879"/>
    </source>
</evidence>
<feature type="domain" description="Alpha-D-phosphohexomutase alpha/beta/alpha" evidence="9">
    <location>
        <begin position="5"/>
        <end position="142"/>
    </location>
</feature>
<dbReference type="Gene3D" id="3.40.120.10">
    <property type="entry name" value="Alpha-D-Glucose-1,6-Bisphosphate, subunit A, domain 3"/>
    <property type="match status" value="3"/>
</dbReference>
<keyword evidence="3" id="KW-0597">Phosphoprotein</keyword>
<dbReference type="eggNOG" id="COG1109">
    <property type="taxonomic scope" value="Bacteria"/>
</dbReference>
<evidence type="ECO:0000259" key="8">
    <source>
        <dbReference type="Pfam" id="PF00408"/>
    </source>
</evidence>
<dbReference type="Pfam" id="PF02879">
    <property type="entry name" value="PGM_PMM_II"/>
    <property type="match status" value="1"/>
</dbReference>
<keyword evidence="6 12" id="KW-0413">Isomerase</keyword>
<feature type="domain" description="Alpha-D-phosphohexomutase alpha/beta/alpha" evidence="11">
    <location>
        <begin position="271"/>
        <end position="363"/>
    </location>
</feature>
<sequence>MISVSGIRGVVGESLSPAVLTSFTQAFAAWVHTKSNVEERTEKNALPKIVIGRDTRPTGEAVSDLVAGTLALSGCRVVDLGIATTPTVEIATTEEHADGGIIITASHNPVEWNALKLLNRNGEFLNETELQELLNIFRTEQFTPADWAHVGSSEKNSLYDTLHIDRILALSSIDIDSIAEQRFRVLVDAVEGAGSSVVPELCRRLGVSQVETIFCNGSGIFPRNPEPLPENLTSTVEILKDKACDFAIVVDPDADRLALICEDGSMFGEEYSLVVCADFYLRHKKGAVVNNLSSSRALRDIAEKHGQSFFSANVGEANVVDLMKEKNAVIGGEGNGGIILPELHYGRDALAGIALMLQAFTDWREKSSQNRTLSGFRKCFPDYFMAKHKIRLAERPENFDSIFTEISRAHPEAEVNREDGLKLDFPEEWVHIRPSNTEPVLRIYTEAKNRKRAEMLADTFSQEISSRIETL</sequence>
<dbReference type="Pfam" id="PF02880">
    <property type="entry name" value="PGM_PMM_III"/>
    <property type="match status" value="1"/>
</dbReference>
<evidence type="ECO:0000259" key="11">
    <source>
        <dbReference type="Pfam" id="PF02880"/>
    </source>
</evidence>
<dbReference type="GO" id="GO:0005975">
    <property type="term" value="P:carbohydrate metabolic process"/>
    <property type="evidence" value="ECO:0007669"/>
    <property type="project" value="InterPro"/>
</dbReference>
<evidence type="ECO:0000259" key="9">
    <source>
        <dbReference type="Pfam" id="PF02878"/>
    </source>
</evidence>
<dbReference type="EC" id="5.4.2.8" evidence="12"/>
<dbReference type="InterPro" id="IPR024086">
    <property type="entry name" value="GlmM_arc-type"/>
</dbReference>
<feature type="domain" description="Alpha-D-phosphohexomutase C-terminal" evidence="8">
    <location>
        <begin position="409"/>
        <end position="460"/>
    </location>
</feature>
<dbReference type="HOGENOM" id="CLU_016950_7_1_10"/>
<dbReference type="GO" id="GO:0009252">
    <property type="term" value="P:peptidoglycan biosynthetic process"/>
    <property type="evidence" value="ECO:0007669"/>
    <property type="project" value="TreeGrafter"/>
</dbReference>
<dbReference type="Gene3D" id="3.30.310.50">
    <property type="entry name" value="Alpha-D-phosphohexomutase, C-terminal domain"/>
    <property type="match status" value="1"/>
</dbReference>
<evidence type="ECO:0000256" key="2">
    <source>
        <dbReference type="ARBA" id="ARBA00010231"/>
    </source>
</evidence>
<reference evidence="12" key="1">
    <citation type="submission" date="2008-06" db="EMBL/GenBank/DDBJ databases">
        <title>Complete sequence of Chlorobium phaeobacteroides BS1.</title>
        <authorList>
            <consortium name="US DOE Joint Genome Institute"/>
            <person name="Lucas S."/>
            <person name="Copeland A."/>
            <person name="Lapidus A."/>
            <person name="Glavina del Rio T."/>
            <person name="Dalin E."/>
            <person name="Tice H."/>
            <person name="Bruce D."/>
            <person name="Goodwin L."/>
            <person name="Pitluck S."/>
            <person name="Schmutz J."/>
            <person name="Larimer F."/>
            <person name="Land M."/>
            <person name="Hauser L."/>
            <person name="Kyrpides N."/>
            <person name="Ovchinnikova G."/>
            <person name="Li T."/>
            <person name="Liu Z."/>
            <person name="Zhao F."/>
            <person name="Overmann J."/>
            <person name="Bryant D.A."/>
            <person name="Richardson P."/>
        </authorList>
    </citation>
    <scope>NUCLEOTIDE SEQUENCE [LARGE SCALE GENOMIC DNA]</scope>
    <source>
        <strain evidence="12">BS1</strain>
    </source>
</reference>
<comment type="cofactor">
    <cofactor evidence="1">
        <name>Mg(2+)</name>
        <dbReference type="ChEBI" id="CHEBI:18420"/>
    </cofactor>
</comment>
<dbReference type="InterPro" id="IPR005841">
    <property type="entry name" value="Alpha-D-phosphohexomutase_SF"/>
</dbReference>
<dbReference type="SUPFAM" id="SSF55957">
    <property type="entry name" value="Phosphoglucomutase, C-terminal domain"/>
    <property type="match status" value="1"/>
</dbReference>
<dbReference type="Pfam" id="PF00408">
    <property type="entry name" value="PGM_PMM_IV"/>
    <property type="match status" value="1"/>
</dbReference>
<feature type="domain" description="Alpha-D-phosphohexomutase alpha/beta/alpha" evidence="10">
    <location>
        <begin position="164"/>
        <end position="264"/>
    </location>
</feature>
<dbReference type="InterPro" id="IPR050060">
    <property type="entry name" value="Phosphoglucosamine_mutase"/>
</dbReference>
<dbReference type="NCBIfam" id="TIGR03990">
    <property type="entry name" value="Arch_GlmM"/>
    <property type="match status" value="1"/>
</dbReference>
<dbReference type="GO" id="GO:0004615">
    <property type="term" value="F:phosphomannomutase activity"/>
    <property type="evidence" value="ECO:0007669"/>
    <property type="project" value="UniProtKB-EC"/>
</dbReference>
<dbReference type="InterPro" id="IPR005845">
    <property type="entry name" value="A-D-PHexomutase_a/b/a-II"/>
</dbReference>
<dbReference type="GO" id="GO:0000287">
    <property type="term" value="F:magnesium ion binding"/>
    <property type="evidence" value="ECO:0007669"/>
    <property type="project" value="InterPro"/>
</dbReference>
<proteinExistence type="inferred from homology"/>